<comment type="caution">
    <text evidence="1">The sequence shown here is derived from an EMBL/GenBank/DDBJ whole genome shotgun (WGS) entry which is preliminary data.</text>
</comment>
<gene>
    <name evidence="1" type="ORF">S12H4_53502</name>
</gene>
<dbReference type="AlphaFoldDB" id="X1TD66"/>
<evidence type="ECO:0000313" key="1">
    <source>
        <dbReference type="EMBL" id="GAJ03273.1"/>
    </source>
</evidence>
<name>X1TD66_9ZZZZ</name>
<organism evidence="1">
    <name type="scientific">marine sediment metagenome</name>
    <dbReference type="NCBI Taxonomy" id="412755"/>
    <lineage>
        <taxon>unclassified sequences</taxon>
        <taxon>metagenomes</taxon>
        <taxon>ecological metagenomes</taxon>
    </lineage>
</organism>
<accession>X1TD66</accession>
<proteinExistence type="predicted"/>
<sequence>MALSTGLITHVSIGAGHRKNRDYKKNVNILEAIKIVKNAGVKLIWIRWLWPGYDIAEDQAEDLFNPNYYIQEIQAIRAEAKEIGADFVCLDSEPYAQSPLKKYMKGKTRVNLDAEQLERLKKTIEQVIKRVGKIEFILPAGSFSIKHPHNIIAEIGRNRISEHTFYDNKKWLANIKYPYEISGAYLNSNKENPRRFDLPYFLPSEIFERSELWSHKKGVFLYPREGNSMA</sequence>
<reference evidence="1" key="1">
    <citation type="journal article" date="2014" name="Front. Microbiol.">
        <title>High frequency of phylogenetically diverse reductive dehalogenase-homologous genes in deep subseafloor sedimentary metagenomes.</title>
        <authorList>
            <person name="Kawai M."/>
            <person name="Futagami T."/>
            <person name="Toyoda A."/>
            <person name="Takaki Y."/>
            <person name="Nishi S."/>
            <person name="Hori S."/>
            <person name="Arai W."/>
            <person name="Tsubouchi T."/>
            <person name="Morono Y."/>
            <person name="Uchiyama I."/>
            <person name="Ito T."/>
            <person name="Fujiyama A."/>
            <person name="Inagaki F."/>
            <person name="Takami H."/>
        </authorList>
    </citation>
    <scope>NUCLEOTIDE SEQUENCE</scope>
    <source>
        <strain evidence="1">Expedition CK06-06</strain>
    </source>
</reference>
<feature type="non-terminal residue" evidence="1">
    <location>
        <position position="230"/>
    </location>
</feature>
<protein>
    <submittedName>
        <fullName evidence="1">Uncharacterized protein</fullName>
    </submittedName>
</protein>
<dbReference type="EMBL" id="BARW01034070">
    <property type="protein sequence ID" value="GAJ03273.1"/>
    <property type="molecule type" value="Genomic_DNA"/>
</dbReference>